<dbReference type="GeneID" id="14310582"/>
<dbReference type="NCBIfam" id="TIGR00249">
    <property type="entry name" value="sixA"/>
    <property type="match status" value="1"/>
</dbReference>
<dbReference type="InterPro" id="IPR051021">
    <property type="entry name" value="Mito_Ser/Thr_phosphatase"/>
</dbReference>
<dbReference type="EMBL" id="CP003167">
    <property type="protein sequence ID" value="AGB02311.1"/>
    <property type="molecule type" value="Genomic_DNA"/>
</dbReference>
<keyword evidence="1" id="KW-0378">Hydrolase</keyword>
<protein>
    <submittedName>
        <fullName evidence="2">Phosphohistidine phosphatase SixA</fullName>
    </submittedName>
</protein>
<evidence type="ECO:0000256" key="1">
    <source>
        <dbReference type="ARBA" id="ARBA00022801"/>
    </source>
</evidence>
<organism evidence="2 3">
    <name type="scientific">Methanoregula formicica (strain DSM 22288 / NBRC 105244 / SMSP)</name>
    <dbReference type="NCBI Taxonomy" id="593750"/>
    <lineage>
        <taxon>Archaea</taxon>
        <taxon>Methanobacteriati</taxon>
        <taxon>Methanobacteriota</taxon>
        <taxon>Stenosarchaea group</taxon>
        <taxon>Methanomicrobia</taxon>
        <taxon>Methanomicrobiales</taxon>
        <taxon>Methanoregulaceae</taxon>
        <taxon>Methanoregula</taxon>
    </lineage>
</organism>
<dbReference type="HOGENOM" id="CLU_084603_3_1_2"/>
<dbReference type="SMART" id="SM00855">
    <property type="entry name" value="PGAM"/>
    <property type="match status" value="1"/>
</dbReference>
<dbReference type="GO" id="GO:0005737">
    <property type="term" value="C:cytoplasm"/>
    <property type="evidence" value="ECO:0007669"/>
    <property type="project" value="InterPro"/>
</dbReference>
<dbReference type="KEGG" id="mfo:Metfor_1269"/>
<dbReference type="AlphaFoldDB" id="L0HEV6"/>
<dbReference type="Proteomes" id="UP000010824">
    <property type="component" value="Chromosome"/>
</dbReference>
<dbReference type="Pfam" id="PF00300">
    <property type="entry name" value="His_Phos_1"/>
    <property type="match status" value="1"/>
</dbReference>
<dbReference type="GO" id="GO:0101006">
    <property type="term" value="F:protein histidine phosphatase activity"/>
    <property type="evidence" value="ECO:0007669"/>
    <property type="project" value="InterPro"/>
</dbReference>
<reference evidence="2 3" key="2">
    <citation type="journal article" date="2014" name="Genome Announc.">
        <title>Complete Genome Sequence of Methanoregula formicica SMSPT, a Mesophilic Hydrogenotrophic Methanogen Isolated from a Methanogenic Upflow Anaerobic Sludge Blanket Reactor.</title>
        <authorList>
            <person name="Yamamoto K."/>
            <person name="Tamaki H."/>
            <person name="Cadillo-Quiroz H."/>
            <person name="Imachi H."/>
            <person name="Kyrpides N."/>
            <person name="Woyke T."/>
            <person name="Goodwin L."/>
            <person name="Zinder S.H."/>
            <person name="Kamagata Y."/>
            <person name="Liu W.T."/>
        </authorList>
    </citation>
    <scope>NUCLEOTIDE SEQUENCE [LARGE SCALE GENOMIC DNA]</scope>
    <source>
        <strain evidence="3">DSM 22288 / NBRC 105244 / SMSP</strain>
    </source>
</reference>
<dbReference type="eggNOG" id="arCOG01992">
    <property type="taxonomic scope" value="Archaea"/>
</dbReference>
<evidence type="ECO:0000313" key="3">
    <source>
        <dbReference type="Proteomes" id="UP000010824"/>
    </source>
</evidence>
<gene>
    <name evidence="2" type="ordered locus">Metfor_1269</name>
</gene>
<evidence type="ECO:0000313" key="2">
    <source>
        <dbReference type="EMBL" id="AGB02311.1"/>
    </source>
</evidence>
<proteinExistence type="predicted"/>
<dbReference type="InterPro" id="IPR029033">
    <property type="entry name" value="His_PPase_superfam"/>
</dbReference>
<dbReference type="CDD" id="cd07067">
    <property type="entry name" value="HP_PGM_like"/>
    <property type="match status" value="1"/>
</dbReference>
<keyword evidence="3" id="KW-1185">Reference proteome</keyword>
<reference evidence="3" key="1">
    <citation type="submission" date="2011-12" db="EMBL/GenBank/DDBJ databases">
        <title>Complete sequence of Methanoregula formicicum SMSP.</title>
        <authorList>
            <person name="Lucas S."/>
            <person name="Han J."/>
            <person name="Lapidus A."/>
            <person name="Cheng J.-F."/>
            <person name="Goodwin L."/>
            <person name="Pitluck S."/>
            <person name="Peters L."/>
            <person name="Ovchinnikova G."/>
            <person name="Teshima H."/>
            <person name="Detter J.C."/>
            <person name="Han C."/>
            <person name="Tapia R."/>
            <person name="Land M."/>
            <person name="Hauser L."/>
            <person name="Kyrpides N."/>
            <person name="Ivanova N."/>
            <person name="Pagani I."/>
            <person name="Imachi H."/>
            <person name="Tamaki H."/>
            <person name="Sekiguchi Y."/>
            <person name="Kamagata Y."/>
            <person name="Cadillo-Quiroz H."/>
            <person name="Zinder S."/>
            <person name="Liu W.-T."/>
            <person name="Woyke T."/>
        </authorList>
    </citation>
    <scope>NUCLEOTIDE SEQUENCE [LARGE SCALE GENOMIC DNA]</scope>
    <source>
        <strain evidence="3">DSM 22288 / NBRC 105244 / SMSP</strain>
    </source>
</reference>
<sequence length="164" mass="17615">MDIYILRHGKAEENTPEGGDAARRLTKKGSEEILGVGLFLAAQDLEFDLIAASPLARAQETAAIIAGVLKYKKKPASWNVLVPGGEPDAVCHEISRHGKPSAILLVGHEPLLSSLISRIISGTEDAGIAMTKGGLAKIRDVSFTQRPSGELHWLLTAKQMTLRK</sequence>
<dbReference type="Gene3D" id="3.40.50.1240">
    <property type="entry name" value="Phosphoglycerate mutase-like"/>
    <property type="match status" value="1"/>
</dbReference>
<dbReference type="InterPro" id="IPR013078">
    <property type="entry name" value="His_Pase_superF_clade-1"/>
</dbReference>
<dbReference type="InterPro" id="IPR004449">
    <property type="entry name" value="SixA"/>
</dbReference>
<dbReference type="OrthoDB" id="304253at2157"/>
<accession>L0HEV6</accession>
<dbReference type="RefSeq" id="WP_015285274.1">
    <property type="nucleotide sequence ID" value="NC_019943.1"/>
</dbReference>
<name>L0HEV6_METFS</name>
<dbReference type="STRING" id="593750.Metfor_1269"/>
<dbReference type="InParanoid" id="L0HEV6"/>
<dbReference type="PANTHER" id="PTHR20935">
    <property type="entry name" value="PHOSPHOGLYCERATE MUTASE-RELATED"/>
    <property type="match status" value="1"/>
</dbReference>
<dbReference type="SUPFAM" id="SSF53254">
    <property type="entry name" value="Phosphoglycerate mutase-like"/>
    <property type="match status" value="1"/>
</dbReference>